<dbReference type="HOGENOM" id="CLU_000445_14_2_9"/>
<dbReference type="Gene3D" id="3.40.50.2300">
    <property type="match status" value="1"/>
</dbReference>
<dbReference type="Pfam" id="PF04397">
    <property type="entry name" value="LytTR"/>
    <property type="match status" value="1"/>
</dbReference>
<dbReference type="Proteomes" id="UP000003178">
    <property type="component" value="Unassembled WGS sequence"/>
</dbReference>
<organism evidence="2 3">
    <name type="scientific">Peptacetobacter hiranonis (strain DSM 13275 / JCM 10541 / KCTC 15199 / TO-931)</name>
    <name type="common">Clostridium hiranonis</name>
    <dbReference type="NCBI Taxonomy" id="500633"/>
    <lineage>
        <taxon>Bacteria</taxon>
        <taxon>Bacillati</taxon>
        <taxon>Bacillota</taxon>
        <taxon>Clostridia</taxon>
        <taxon>Peptostreptococcales</taxon>
        <taxon>Peptostreptococcaceae</taxon>
        <taxon>Peptacetobacter</taxon>
    </lineage>
</organism>
<dbReference type="AlphaFoldDB" id="B6FWR7"/>
<dbReference type="Gene3D" id="2.40.50.1020">
    <property type="entry name" value="LytTr DNA-binding domain"/>
    <property type="match status" value="1"/>
</dbReference>
<dbReference type="PANTHER" id="PTHR37299:SF1">
    <property type="entry name" value="STAGE 0 SPORULATION PROTEIN A HOMOLOG"/>
    <property type="match status" value="1"/>
</dbReference>
<evidence type="ECO:0000313" key="3">
    <source>
        <dbReference type="Proteomes" id="UP000003178"/>
    </source>
</evidence>
<dbReference type="STRING" id="500633.CLOHIR_00316"/>
<dbReference type="RefSeq" id="WP_006439238.1">
    <property type="nucleotide sequence ID" value="NZ_DS995355.1"/>
</dbReference>
<accession>B6FWR7</accession>
<reference evidence="2 3" key="1">
    <citation type="submission" date="2008-09" db="EMBL/GenBank/DDBJ databases">
        <authorList>
            <person name="Fulton L."/>
            <person name="Clifton S."/>
            <person name="Fulton B."/>
            <person name="Xu J."/>
            <person name="Minx P."/>
            <person name="Pepin K.H."/>
            <person name="Johnson M."/>
            <person name="Thiruvilangam P."/>
            <person name="Bhonagiri V."/>
            <person name="Nash W.E."/>
            <person name="Mardis E.R."/>
            <person name="Wilson R.K."/>
        </authorList>
    </citation>
    <scope>NUCLEOTIDE SEQUENCE [LARGE SCALE GENOMIC DNA]</scope>
    <source>
        <strain evidence="2 3">DSM 13275</strain>
    </source>
</reference>
<reference evidence="2 3" key="2">
    <citation type="submission" date="2008-10" db="EMBL/GenBank/DDBJ databases">
        <title>Draft genome sequence of Clostridium hiranonis (DSM 13275).</title>
        <authorList>
            <person name="Sudarsanam P."/>
            <person name="Ley R."/>
            <person name="Guruge J."/>
            <person name="Turnbaugh P.J."/>
            <person name="Mahowald M."/>
            <person name="Liep D."/>
            <person name="Gordon J."/>
        </authorList>
    </citation>
    <scope>NUCLEOTIDE SEQUENCE [LARGE SCALE GENOMIC DNA]</scope>
    <source>
        <strain evidence="2 3">DSM 13275</strain>
    </source>
</reference>
<dbReference type="InterPro" id="IPR046947">
    <property type="entry name" value="LytR-like"/>
</dbReference>
<evidence type="ECO:0000313" key="2">
    <source>
        <dbReference type="EMBL" id="EEA85978.1"/>
    </source>
</evidence>
<gene>
    <name evidence="2" type="ORF">CLOHIR_00316</name>
</gene>
<keyword evidence="2" id="KW-0238">DNA-binding</keyword>
<dbReference type="PANTHER" id="PTHR37299">
    <property type="entry name" value="TRANSCRIPTIONAL REGULATOR-RELATED"/>
    <property type="match status" value="1"/>
</dbReference>
<dbReference type="eggNOG" id="COG3279">
    <property type="taxonomic scope" value="Bacteria"/>
</dbReference>
<keyword evidence="3" id="KW-1185">Reference proteome</keyword>
<dbReference type="InterPro" id="IPR011006">
    <property type="entry name" value="CheY-like_superfamily"/>
</dbReference>
<dbReference type="GO" id="GO:0003677">
    <property type="term" value="F:DNA binding"/>
    <property type="evidence" value="ECO:0007669"/>
    <property type="project" value="UniProtKB-KW"/>
</dbReference>
<dbReference type="PROSITE" id="PS50930">
    <property type="entry name" value="HTH_LYTTR"/>
    <property type="match status" value="1"/>
</dbReference>
<dbReference type="SUPFAM" id="SSF52172">
    <property type="entry name" value="CheY-like"/>
    <property type="match status" value="1"/>
</dbReference>
<dbReference type="SMART" id="SM00850">
    <property type="entry name" value="LytTR"/>
    <property type="match status" value="1"/>
</dbReference>
<evidence type="ECO:0000259" key="1">
    <source>
        <dbReference type="PROSITE" id="PS50930"/>
    </source>
</evidence>
<dbReference type="EMBL" id="ABWP01000011">
    <property type="protein sequence ID" value="EEA85978.1"/>
    <property type="molecule type" value="Genomic_DNA"/>
</dbReference>
<protein>
    <submittedName>
        <fullName evidence="2">LytTr DNA-binding domain protein</fullName>
    </submittedName>
</protein>
<comment type="caution">
    <text evidence="2">The sequence shown here is derived from an EMBL/GenBank/DDBJ whole genome shotgun (WGS) entry which is preliminary data.</text>
</comment>
<dbReference type="InterPro" id="IPR007492">
    <property type="entry name" value="LytTR_DNA-bd_dom"/>
</dbReference>
<feature type="domain" description="HTH LytTR-type" evidence="1">
    <location>
        <begin position="65"/>
        <end position="164"/>
    </location>
</feature>
<sequence>METAREIRKVDDKVEIIFITSFVEYALEGYEVKAYRYLLKPVKYDDLKTSLINCLNDINLLKKSIVIKEGDARVKLSLKDIMYIEVQRNDITVHTLNGIYETKGTMSNFESEINSDTFIRCHKSYLVNLEYIKSVKRYTAILENDEEVPLSRNKYKEIKDKFFDLIEDKLC</sequence>
<dbReference type="GO" id="GO:0000156">
    <property type="term" value="F:phosphorelay response regulator activity"/>
    <property type="evidence" value="ECO:0007669"/>
    <property type="project" value="InterPro"/>
</dbReference>
<name>B6FWR7_PEPHT</name>
<proteinExistence type="predicted"/>